<accession>A0A6P4DYL8</accession>
<dbReference type="Gene3D" id="3.10.100.10">
    <property type="entry name" value="Mannose-Binding Protein A, subunit A"/>
    <property type="match status" value="1"/>
</dbReference>
<feature type="domain" description="C-type lectin" evidence="3">
    <location>
        <begin position="64"/>
        <end position="180"/>
    </location>
</feature>
<gene>
    <name evidence="4" type="primary">LOC108038504</name>
</gene>
<dbReference type="InterPro" id="IPR016186">
    <property type="entry name" value="C-type_lectin-like/link_sf"/>
</dbReference>
<dbReference type="GeneID" id="108038504"/>
<dbReference type="InterPro" id="IPR016187">
    <property type="entry name" value="CTDL_fold"/>
</dbReference>
<dbReference type="AlphaFoldDB" id="A0A6P4DYL8"/>
<dbReference type="RefSeq" id="XP_016970810.1">
    <property type="nucleotide sequence ID" value="XM_017115321.1"/>
</dbReference>
<reference evidence="4" key="1">
    <citation type="submission" date="2025-08" db="UniProtKB">
        <authorList>
            <consortium name="RefSeq"/>
        </authorList>
    </citation>
    <scope>IDENTIFICATION</scope>
</reference>
<dbReference type="SUPFAM" id="SSF56436">
    <property type="entry name" value="C-type lectin-like"/>
    <property type="match status" value="1"/>
</dbReference>
<dbReference type="GO" id="GO:0030246">
    <property type="term" value="F:carbohydrate binding"/>
    <property type="evidence" value="ECO:0007669"/>
    <property type="project" value="UniProtKB-KW"/>
</dbReference>
<protein>
    <submittedName>
        <fullName evidence="4">Accessory gland protein Acp29AB-like</fullName>
    </submittedName>
</protein>
<dbReference type="PANTHER" id="PTHR22799:SF6">
    <property type="entry name" value="C-TYPE LECTIN DOMAIN FAMILY 4 MEMBER M-LIKE"/>
    <property type="match status" value="1"/>
</dbReference>
<evidence type="ECO:0000313" key="4">
    <source>
        <dbReference type="RefSeq" id="XP_016970810.1"/>
    </source>
</evidence>
<evidence type="ECO:0000256" key="1">
    <source>
        <dbReference type="ARBA" id="ARBA00022734"/>
    </source>
</evidence>
<dbReference type="RefSeq" id="XP_016970810.2">
    <property type="nucleotide sequence ID" value="XM_017115321.2"/>
</dbReference>
<evidence type="ECO:0000256" key="2">
    <source>
        <dbReference type="SAM" id="SignalP"/>
    </source>
</evidence>
<proteinExistence type="predicted"/>
<dbReference type="PROSITE" id="PS50041">
    <property type="entry name" value="C_TYPE_LECTIN_2"/>
    <property type="match status" value="1"/>
</dbReference>
<feature type="signal peptide" evidence="2">
    <location>
        <begin position="1"/>
        <end position="21"/>
    </location>
</feature>
<keyword evidence="2" id="KW-0732">Signal</keyword>
<keyword evidence="1" id="KW-0430">Lectin</keyword>
<dbReference type="Pfam" id="PF00059">
    <property type="entry name" value="Lectin_C"/>
    <property type="match status" value="1"/>
</dbReference>
<name>A0A6P4DYL8_DRORH</name>
<feature type="chain" id="PRO_5027624775" evidence="2">
    <location>
        <begin position="22"/>
        <end position="183"/>
    </location>
</feature>
<sequence>MLKTTYILLFAFIVYFTSTECREVSPQDQCYPLVKPLLDLMAASQGRDSGESVKKTVPQNFQKIGSRYFYFEEIHKKNWYAAGNSCRRMGGTLASIQSEEEFTAIKQHPKRISNEHYWLDINNLGDEGHYMSSTTGQIAPFLKWAWTEPNNLYGVEHCIDLYVEHMYDNNCAKNYYFICQANN</sequence>
<dbReference type="PANTHER" id="PTHR22799">
    <property type="entry name" value="TETRANECTIN-RELATED"/>
    <property type="match status" value="1"/>
</dbReference>
<dbReference type="InterPro" id="IPR051663">
    <property type="entry name" value="CLec_Tetranectin-domain"/>
</dbReference>
<evidence type="ECO:0000259" key="3">
    <source>
        <dbReference type="PROSITE" id="PS50041"/>
    </source>
</evidence>
<dbReference type="OrthoDB" id="7950296at2759"/>
<organism evidence="4">
    <name type="scientific">Drosophila rhopaloa</name>
    <name type="common">Fruit fly</name>
    <dbReference type="NCBI Taxonomy" id="1041015"/>
    <lineage>
        <taxon>Eukaryota</taxon>
        <taxon>Metazoa</taxon>
        <taxon>Ecdysozoa</taxon>
        <taxon>Arthropoda</taxon>
        <taxon>Hexapoda</taxon>
        <taxon>Insecta</taxon>
        <taxon>Pterygota</taxon>
        <taxon>Neoptera</taxon>
        <taxon>Endopterygota</taxon>
        <taxon>Diptera</taxon>
        <taxon>Brachycera</taxon>
        <taxon>Muscomorpha</taxon>
        <taxon>Ephydroidea</taxon>
        <taxon>Drosophilidae</taxon>
        <taxon>Drosophila</taxon>
        <taxon>Sophophora</taxon>
    </lineage>
</organism>
<dbReference type="InterPro" id="IPR001304">
    <property type="entry name" value="C-type_lectin-like"/>
</dbReference>
<dbReference type="OMA" id="FICEANM"/>
<dbReference type="SMART" id="SM00034">
    <property type="entry name" value="CLECT"/>
    <property type="match status" value="1"/>
</dbReference>
<dbReference type="GO" id="GO:0005615">
    <property type="term" value="C:extracellular space"/>
    <property type="evidence" value="ECO:0007669"/>
    <property type="project" value="TreeGrafter"/>
</dbReference>
<dbReference type="CDD" id="cd00037">
    <property type="entry name" value="CLECT"/>
    <property type="match status" value="1"/>
</dbReference>